<organism evidence="2 3">
    <name type="scientific">Absidia repens</name>
    <dbReference type="NCBI Taxonomy" id="90262"/>
    <lineage>
        <taxon>Eukaryota</taxon>
        <taxon>Fungi</taxon>
        <taxon>Fungi incertae sedis</taxon>
        <taxon>Mucoromycota</taxon>
        <taxon>Mucoromycotina</taxon>
        <taxon>Mucoromycetes</taxon>
        <taxon>Mucorales</taxon>
        <taxon>Cunninghamellaceae</taxon>
        <taxon>Absidia</taxon>
    </lineage>
</organism>
<feature type="region of interest" description="Disordered" evidence="1">
    <location>
        <begin position="1"/>
        <end position="28"/>
    </location>
</feature>
<dbReference type="EMBL" id="MCGE01000041">
    <property type="protein sequence ID" value="ORZ05978.1"/>
    <property type="molecule type" value="Genomic_DNA"/>
</dbReference>
<protein>
    <submittedName>
        <fullName evidence="2">Uncharacterized protein</fullName>
    </submittedName>
</protein>
<comment type="caution">
    <text evidence="2">The sequence shown here is derived from an EMBL/GenBank/DDBJ whole genome shotgun (WGS) entry which is preliminary data.</text>
</comment>
<accession>A0A1X2HZ92</accession>
<proteinExistence type="predicted"/>
<evidence type="ECO:0000313" key="3">
    <source>
        <dbReference type="Proteomes" id="UP000193560"/>
    </source>
</evidence>
<dbReference type="AlphaFoldDB" id="A0A1X2HZ92"/>
<gene>
    <name evidence="2" type="ORF">BCR42DRAFT_427414</name>
</gene>
<keyword evidence="3" id="KW-1185">Reference proteome</keyword>
<reference evidence="2 3" key="1">
    <citation type="submission" date="2016-07" db="EMBL/GenBank/DDBJ databases">
        <title>Pervasive Adenine N6-methylation of Active Genes in Fungi.</title>
        <authorList>
            <consortium name="DOE Joint Genome Institute"/>
            <person name="Mondo S.J."/>
            <person name="Dannebaum R.O."/>
            <person name="Kuo R.C."/>
            <person name="Labutti K."/>
            <person name="Haridas S."/>
            <person name="Kuo A."/>
            <person name="Salamov A."/>
            <person name="Ahrendt S.R."/>
            <person name="Lipzen A."/>
            <person name="Sullivan W."/>
            <person name="Andreopoulos W.B."/>
            <person name="Clum A."/>
            <person name="Lindquist E."/>
            <person name="Daum C."/>
            <person name="Ramamoorthy G.K."/>
            <person name="Gryganskyi A."/>
            <person name="Culley D."/>
            <person name="Magnuson J.K."/>
            <person name="James T.Y."/>
            <person name="O'Malley M.A."/>
            <person name="Stajich J.E."/>
            <person name="Spatafora J.W."/>
            <person name="Visel A."/>
            <person name="Grigoriev I.V."/>
        </authorList>
    </citation>
    <scope>NUCLEOTIDE SEQUENCE [LARGE SCALE GENOMIC DNA]</scope>
    <source>
        <strain evidence="2 3">NRRL 1336</strain>
    </source>
</reference>
<name>A0A1X2HZ92_9FUNG</name>
<feature type="region of interest" description="Disordered" evidence="1">
    <location>
        <begin position="314"/>
        <end position="336"/>
    </location>
</feature>
<dbReference type="Proteomes" id="UP000193560">
    <property type="component" value="Unassembled WGS sequence"/>
</dbReference>
<feature type="region of interest" description="Disordered" evidence="1">
    <location>
        <begin position="202"/>
        <end position="224"/>
    </location>
</feature>
<evidence type="ECO:0000256" key="1">
    <source>
        <dbReference type="SAM" id="MobiDB-lite"/>
    </source>
</evidence>
<sequence length="578" mass="64947">MATLQKLKPKPKPKRASSETITEDSYRPNDEQVATTATLTGDTNELEQLMLEPVSYDHLCTTTTSKQDELSPELVQSLQSIKQVSLVALDSLLRQMVNTIPSTKFERRLSDSSVHEQSGHYSLLNSIVQSTNCLSSAPSQPHQMKRSDSTPAVATLSIVQQVLTSHQTWLLDSSTDYNMCCSLAALLHHLYRILELGQLSESSSTDENDDINNEHLQPISPISPTSSIYSQLRESMSTFQKEKAIGSKMINTSKGQQDDSEDEMTILWDELDQLMNSITCLAQERPSVESAPPAYSDIVTPSLGTSSAAATLDIKSLPEKKDVTPSSNTPPGYSHRQNEKAAYDLDQLLSAIDQLSTVSPRLNNQRVDMTERQAKELAAATVGRTIERLSRGRLEEQRASLSTDYTKIEMLQGLMNQIQRSSLRTLDNQRVSMNSRLKKKMNAATINGILDRNDRGRLASQDWTSPEQQMIDDMTTMTDMLTKVMNRPKYNQQRYSLSALKEREFFFNHLLQKVDRMEGRRMSNQDAEWTHTKAKSSKSDMEDELGYLFDNIHRSKSQLDNQRATFSTSPLILSTAST</sequence>
<dbReference type="OrthoDB" id="66510at2759"/>
<evidence type="ECO:0000313" key="2">
    <source>
        <dbReference type="EMBL" id="ORZ05978.1"/>
    </source>
</evidence>